<keyword evidence="4 7" id="KW-1133">Transmembrane helix</keyword>
<dbReference type="GO" id="GO:0016020">
    <property type="term" value="C:membrane"/>
    <property type="evidence" value="ECO:0007669"/>
    <property type="project" value="UniProtKB-SubCell"/>
</dbReference>
<dbReference type="InterPro" id="IPR019395">
    <property type="entry name" value="Transmembrane_161A/B"/>
</dbReference>
<reference evidence="9" key="1">
    <citation type="submission" date="2017-02" db="UniProtKB">
        <authorList>
            <consortium name="WormBaseParasite"/>
        </authorList>
    </citation>
    <scope>IDENTIFICATION</scope>
</reference>
<organism evidence="8 9">
    <name type="scientific">Parastrongyloides trichosuri</name>
    <name type="common">Possum-specific nematode worm</name>
    <dbReference type="NCBI Taxonomy" id="131310"/>
    <lineage>
        <taxon>Eukaryota</taxon>
        <taxon>Metazoa</taxon>
        <taxon>Ecdysozoa</taxon>
        <taxon>Nematoda</taxon>
        <taxon>Chromadorea</taxon>
        <taxon>Rhabditida</taxon>
        <taxon>Tylenchina</taxon>
        <taxon>Panagrolaimomorpha</taxon>
        <taxon>Strongyloidoidea</taxon>
        <taxon>Strongyloididae</taxon>
        <taxon>Parastrongyloides</taxon>
    </lineage>
</organism>
<dbReference type="PANTHER" id="PTHR13624:SF6">
    <property type="entry name" value="EMEI"/>
    <property type="match status" value="1"/>
</dbReference>
<dbReference type="WBParaSite" id="PTRK_0000986600.1">
    <property type="protein sequence ID" value="PTRK_0000986600.1"/>
    <property type="gene ID" value="PTRK_0000986600"/>
</dbReference>
<evidence type="ECO:0000256" key="6">
    <source>
        <dbReference type="ARBA" id="ARBA00023180"/>
    </source>
</evidence>
<feature type="transmembrane region" description="Helical" evidence="7">
    <location>
        <begin position="104"/>
        <end position="127"/>
    </location>
</feature>
<dbReference type="AlphaFoldDB" id="A0A0N4ZMU9"/>
<evidence type="ECO:0000313" key="8">
    <source>
        <dbReference type="Proteomes" id="UP000038045"/>
    </source>
</evidence>
<sequence>MAILGFHVVASLILLFVFNKFKTKITFINLFISKNLYRYLPPTLEELKEINEKTFGRNLRGKNKKNKNQVIENDFKVPKNIEYNMHVFPIIDKHICQLNYYPTLYWLIDFSIFTIFIFFISEMFLLIFPSNHDINISTLWLILALLFSIQSLLTLTYTFFFDQTFTSERNLILSSLAIFFVGCMSLTMFGDRFLDINLNQAYIALTDVINQVIESQEIVGVSKLERRSPLLIYLIFSVMFSLIGSALVFPSFRYATMYNGALKNASNVKKILLHVAFLLPVLILSLFTIPVKNAFMNEGSTINMSEHQYEIFRLILILLWIVLRIAIRIPHLQSFLNLGYESAIALKKENGNVSASFLIRSVQQYFAYFCVACIQYLAPVIMTTCLLLLYKNLGNICIFSEICPTPKDVKVTSDFQLLLQPEIQAIVWRYFLFMTIFTNTSFSIFGVINKVYFDTY</sequence>
<feature type="transmembrane region" description="Helical" evidence="7">
    <location>
        <begin position="365"/>
        <end position="390"/>
    </location>
</feature>
<keyword evidence="3 7" id="KW-0812">Transmembrane</keyword>
<feature type="transmembrane region" description="Helical" evidence="7">
    <location>
        <begin position="230"/>
        <end position="251"/>
    </location>
</feature>
<dbReference type="PANTHER" id="PTHR13624">
    <property type="entry name" value="RE42071P"/>
    <property type="match status" value="1"/>
</dbReference>
<name>A0A0N4ZMU9_PARTI</name>
<protein>
    <submittedName>
        <fullName evidence="9">Uncharacterized protein</fullName>
    </submittedName>
</protein>
<keyword evidence="8" id="KW-1185">Reference proteome</keyword>
<keyword evidence="6" id="KW-0325">Glycoprotein</keyword>
<feature type="transmembrane region" description="Helical" evidence="7">
    <location>
        <begin position="139"/>
        <end position="160"/>
    </location>
</feature>
<evidence type="ECO:0000256" key="1">
    <source>
        <dbReference type="ARBA" id="ARBA00004141"/>
    </source>
</evidence>
<accession>A0A0N4ZMU9</accession>
<evidence type="ECO:0000256" key="4">
    <source>
        <dbReference type="ARBA" id="ARBA00022989"/>
    </source>
</evidence>
<dbReference type="Proteomes" id="UP000038045">
    <property type="component" value="Unplaced"/>
</dbReference>
<feature type="transmembrane region" description="Helical" evidence="7">
    <location>
        <begin position="172"/>
        <end position="190"/>
    </location>
</feature>
<evidence type="ECO:0000313" key="9">
    <source>
        <dbReference type="WBParaSite" id="PTRK_0000986600.1"/>
    </source>
</evidence>
<feature type="transmembrane region" description="Helical" evidence="7">
    <location>
        <begin position="427"/>
        <end position="448"/>
    </location>
</feature>
<evidence type="ECO:0000256" key="3">
    <source>
        <dbReference type="ARBA" id="ARBA00022692"/>
    </source>
</evidence>
<keyword evidence="5 7" id="KW-0472">Membrane</keyword>
<comment type="subcellular location">
    <subcellularLocation>
        <location evidence="1">Membrane</location>
        <topology evidence="1">Multi-pass membrane protein</topology>
    </subcellularLocation>
</comment>
<proteinExistence type="inferred from homology"/>
<evidence type="ECO:0000256" key="7">
    <source>
        <dbReference type="SAM" id="Phobius"/>
    </source>
</evidence>
<dbReference type="STRING" id="131310.A0A0N4ZMU9"/>
<feature type="transmembrane region" description="Helical" evidence="7">
    <location>
        <begin position="271"/>
        <end position="291"/>
    </location>
</feature>
<evidence type="ECO:0000256" key="5">
    <source>
        <dbReference type="ARBA" id="ARBA00023136"/>
    </source>
</evidence>
<evidence type="ECO:0000256" key="2">
    <source>
        <dbReference type="ARBA" id="ARBA00009706"/>
    </source>
</evidence>
<feature type="transmembrane region" description="Helical" evidence="7">
    <location>
        <begin position="311"/>
        <end position="329"/>
    </location>
</feature>
<dbReference type="Pfam" id="PF10268">
    <property type="entry name" value="Tmemb_161AB"/>
    <property type="match status" value="1"/>
</dbReference>
<comment type="similarity">
    <text evidence="2">Belongs to the TMEM161 family.</text>
</comment>